<proteinExistence type="predicted"/>
<dbReference type="AlphaFoldDB" id="A0A1M5GJB8"/>
<keyword evidence="4 5" id="KW-0472">Membrane</keyword>
<evidence type="ECO:0000313" key="7">
    <source>
        <dbReference type="Proteomes" id="UP000184368"/>
    </source>
</evidence>
<evidence type="ECO:0000256" key="2">
    <source>
        <dbReference type="ARBA" id="ARBA00022692"/>
    </source>
</evidence>
<dbReference type="Proteomes" id="UP000184368">
    <property type="component" value="Unassembled WGS sequence"/>
</dbReference>
<name>A0A1M5GJB8_9BACT</name>
<dbReference type="EMBL" id="FQUO01000016">
    <property type="protein sequence ID" value="SHG03809.1"/>
    <property type="molecule type" value="Genomic_DNA"/>
</dbReference>
<feature type="transmembrane region" description="Helical" evidence="5">
    <location>
        <begin position="44"/>
        <end position="62"/>
    </location>
</feature>
<evidence type="ECO:0000256" key="3">
    <source>
        <dbReference type="ARBA" id="ARBA00022989"/>
    </source>
</evidence>
<dbReference type="GO" id="GO:0032259">
    <property type="term" value="P:methylation"/>
    <property type="evidence" value="ECO:0007669"/>
    <property type="project" value="UniProtKB-KW"/>
</dbReference>
<evidence type="ECO:0000313" key="6">
    <source>
        <dbReference type="EMBL" id="SHG03809.1"/>
    </source>
</evidence>
<dbReference type="PANTHER" id="PTHR12714">
    <property type="entry name" value="PROTEIN-S ISOPRENYLCYSTEINE O-METHYLTRANSFERASE"/>
    <property type="match status" value="1"/>
</dbReference>
<keyword evidence="6" id="KW-0808">Transferase</keyword>
<keyword evidence="2 5" id="KW-0812">Transmembrane</keyword>
<comment type="subcellular location">
    <subcellularLocation>
        <location evidence="1">Endomembrane system</location>
        <topology evidence="1">Multi-pass membrane protein</topology>
    </subcellularLocation>
</comment>
<gene>
    <name evidence="6" type="ORF">SAMN05444008_116103</name>
</gene>
<evidence type="ECO:0000256" key="1">
    <source>
        <dbReference type="ARBA" id="ARBA00004127"/>
    </source>
</evidence>
<dbReference type="Gene3D" id="1.20.120.1630">
    <property type="match status" value="1"/>
</dbReference>
<dbReference type="OrthoDB" id="9809773at2"/>
<accession>A0A1M5GJB8</accession>
<organism evidence="6 7">
    <name type="scientific">Cnuella takakiae</name>
    <dbReference type="NCBI Taxonomy" id="1302690"/>
    <lineage>
        <taxon>Bacteria</taxon>
        <taxon>Pseudomonadati</taxon>
        <taxon>Bacteroidota</taxon>
        <taxon>Chitinophagia</taxon>
        <taxon>Chitinophagales</taxon>
        <taxon>Chitinophagaceae</taxon>
        <taxon>Cnuella</taxon>
    </lineage>
</organism>
<keyword evidence="3 5" id="KW-1133">Transmembrane helix</keyword>
<protein>
    <submittedName>
        <fullName evidence="6">Protein-S-isoprenylcysteine O-methyltransferase Ste14</fullName>
    </submittedName>
</protein>
<reference evidence="6 7" key="1">
    <citation type="submission" date="2016-11" db="EMBL/GenBank/DDBJ databases">
        <authorList>
            <person name="Jaros S."/>
            <person name="Januszkiewicz K."/>
            <person name="Wedrychowicz H."/>
        </authorList>
    </citation>
    <scope>NUCLEOTIDE SEQUENCE [LARGE SCALE GENOMIC DNA]</scope>
    <source>
        <strain evidence="6 7">DSM 26897</strain>
    </source>
</reference>
<dbReference type="GO" id="GO:0012505">
    <property type="term" value="C:endomembrane system"/>
    <property type="evidence" value="ECO:0007669"/>
    <property type="project" value="UniProtKB-SubCell"/>
</dbReference>
<feature type="transmembrane region" description="Helical" evidence="5">
    <location>
        <begin position="6"/>
        <end position="23"/>
    </location>
</feature>
<dbReference type="InterPro" id="IPR007318">
    <property type="entry name" value="Phopholipid_MeTrfase"/>
</dbReference>
<keyword evidence="7" id="KW-1185">Reference proteome</keyword>
<dbReference type="PANTHER" id="PTHR12714:SF9">
    <property type="entry name" value="PROTEIN-S-ISOPRENYLCYSTEINE O-METHYLTRANSFERASE"/>
    <property type="match status" value="1"/>
</dbReference>
<keyword evidence="6" id="KW-0489">Methyltransferase</keyword>
<dbReference type="STRING" id="1302690.BUE76_11475"/>
<dbReference type="Pfam" id="PF04191">
    <property type="entry name" value="PEMT"/>
    <property type="match status" value="1"/>
</dbReference>
<dbReference type="RefSeq" id="WP_073046393.1">
    <property type="nucleotide sequence ID" value="NZ_FQUO01000016.1"/>
</dbReference>
<evidence type="ECO:0000256" key="5">
    <source>
        <dbReference type="SAM" id="Phobius"/>
    </source>
</evidence>
<dbReference type="GO" id="GO:0008168">
    <property type="term" value="F:methyltransferase activity"/>
    <property type="evidence" value="ECO:0007669"/>
    <property type="project" value="UniProtKB-KW"/>
</dbReference>
<sequence length="199" mass="23131">MNTAHLVLLFGWILFCALHSLLASIRWKGMMQRLMGRQFRLYRLYYTLFAFLTLGILVWYHLIIDSPLVFGPTWWTRSLGILVGIGGMVVMAICIRKYFMHLSGLKSLYLNDEQAANQLQISGIHRYVRHPLYSGTFLAIWGGWLYYPVVALLIANSVITIYTLLAIEWEEQKLIREFGDSYIQYRKQVPKLIPNPLSP</sequence>
<feature type="transmembrane region" description="Helical" evidence="5">
    <location>
        <begin position="74"/>
        <end position="95"/>
    </location>
</feature>
<evidence type="ECO:0000256" key="4">
    <source>
        <dbReference type="ARBA" id="ARBA00023136"/>
    </source>
</evidence>